<evidence type="ECO:0000256" key="4">
    <source>
        <dbReference type="ARBA" id="ARBA00039318"/>
    </source>
</evidence>
<dbReference type="OrthoDB" id="10254627at2759"/>
<keyword evidence="2 6" id="KW-0689">Ribosomal protein</keyword>
<evidence type="ECO:0000313" key="8">
    <source>
        <dbReference type="Proteomes" id="UP000223968"/>
    </source>
</evidence>
<dbReference type="PANTHER" id="PTHR21569">
    <property type="entry name" value="RIBOSOMAL PROTEIN S9"/>
    <property type="match status" value="1"/>
</dbReference>
<dbReference type="PANTHER" id="PTHR21569:SF1">
    <property type="entry name" value="SMALL RIBOSOMAL SUBUNIT PROTEIN US9M"/>
    <property type="match status" value="1"/>
</dbReference>
<dbReference type="InterPro" id="IPR020574">
    <property type="entry name" value="Ribosomal_uS9_CS"/>
</dbReference>
<evidence type="ECO:0000256" key="6">
    <source>
        <dbReference type="RuleBase" id="RU003815"/>
    </source>
</evidence>
<dbReference type="SUPFAM" id="SSF54211">
    <property type="entry name" value="Ribosomal protein S5 domain 2-like"/>
    <property type="match status" value="1"/>
</dbReference>
<dbReference type="GO" id="GO:0003735">
    <property type="term" value="F:structural constituent of ribosome"/>
    <property type="evidence" value="ECO:0007669"/>
    <property type="project" value="InterPro"/>
</dbReference>
<dbReference type="NCBIfam" id="NF001099">
    <property type="entry name" value="PRK00132.1"/>
    <property type="match status" value="1"/>
</dbReference>
<dbReference type="Proteomes" id="UP000223968">
    <property type="component" value="Unassembled WGS sequence"/>
</dbReference>
<dbReference type="FunFam" id="3.30.230.10:FF:000001">
    <property type="entry name" value="30S ribosomal protein S9"/>
    <property type="match status" value="1"/>
</dbReference>
<name>A0A2B7Y0V6_9EURO</name>
<sequence length="314" mass="35018">MAWQRPSCFARALRSAQNNFQLDSHVSRPSFATPQSTATAHLHSQKRSLNTSIQGGEITAAPPLDISKLRTTPHRILPASPAYFTGTPKFIDDVLKLEQLCRKYAILPTVSVSEAPKMAFLKRGDYKNAIHEEVPAAKYRQLQKMLARLNQIQPNVMPREVKTALQSFVRQGDALQQKVAPKPLDRMGRARGMGRRKTSHAVAFLVEGDGDVIINGKNIVEVFPRVHDRESALWPLKATNRLDKYNVWAISRGGGITGQAEALTVAIGKALLVHEPAMKPILRKAGCISTDPRQVERKKHGHLKARKMPAWVRR</sequence>
<dbReference type="GO" id="GO:0006412">
    <property type="term" value="P:translation"/>
    <property type="evidence" value="ECO:0007669"/>
    <property type="project" value="InterPro"/>
</dbReference>
<dbReference type="Pfam" id="PF00380">
    <property type="entry name" value="Ribosomal_S9"/>
    <property type="match status" value="1"/>
</dbReference>
<accession>A0A2B7Y0V6</accession>
<organism evidence="7 8">
    <name type="scientific">Helicocarpus griseus UAMH5409</name>
    <dbReference type="NCBI Taxonomy" id="1447875"/>
    <lineage>
        <taxon>Eukaryota</taxon>
        <taxon>Fungi</taxon>
        <taxon>Dikarya</taxon>
        <taxon>Ascomycota</taxon>
        <taxon>Pezizomycotina</taxon>
        <taxon>Eurotiomycetes</taxon>
        <taxon>Eurotiomycetidae</taxon>
        <taxon>Onygenales</taxon>
        <taxon>Ajellomycetaceae</taxon>
        <taxon>Helicocarpus</taxon>
    </lineage>
</organism>
<dbReference type="STRING" id="1447875.A0A2B7Y0V6"/>
<evidence type="ECO:0000256" key="1">
    <source>
        <dbReference type="ARBA" id="ARBA00005251"/>
    </source>
</evidence>
<protein>
    <recommendedName>
        <fullName evidence="4">Small ribosomal subunit protein uS9m</fullName>
    </recommendedName>
    <alternativeName>
        <fullName evidence="5">37S ribosomal protein S9, mitochondrial</fullName>
    </alternativeName>
</protein>
<gene>
    <name evidence="7" type="ORF">AJ79_02841</name>
</gene>
<evidence type="ECO:0000256" key="3">
    <source>
        <dbReference type="ARBA" id="ARBA00023274"/>
    </source>
</evidence>
<comment type="caution">
    <text evidence="7">The sequence shown here is derived from an EMBL/GenBank/DDBJ whole genome shotgun (WGS) entry which is preliminary data.</text>
</comment>
<dbReference type="InterPro" id="IPR000754">
    <property type="entry name" value="Ribosomal_uS9"/>
</dbReference>
<dbReference type="InterPro" id="IPR023035">
    <property type="entry name" value="Ribosomal_uS9_bac/plastid"/>
</dbReference>
<keyword evidence="8" id="KW-1185">Reference proteome</keyword>
<proteinExistence type="inferred from homology"/>
<evidence type="ECO:0000313" key="7">
    <source>
        <dbReference type="EMBL" id="PGH14825.1"/>
    </source>
</evidence>
<evidence type="ECO:0000256" key="2">
    <source>
        <dbReference type="ARBA" id="ARBA00022980"/>
    </source>
</evidence>
<evidence type="ECO:0000256" key="5">
    <source>
        <dbReference type="ARBA" id="ARBA00042623"/>
    </source>
</evidence>
<dbReference type="EMBL" id="PDNB01000031">
    <property type="protein sequence ID" value="PGH14825.1"/>
    <property type="molecule type" value="Genomic_DNA"/>
</dbReference>
<dbReference type="InterPro" id="IPR020568">
    <property type="entry name" value="Ribosomal_Su5_D2-typ_SF"/>
</dbReference>
<dbReference type="Gene3D" id="3.30.230.10">
    <property type="match status" value="1"/>
</dbReference>
<dbReference type="AlphaFoldDB" id="A0A2B7Y0V6"/>
<reference evidence="7 8" key="1">
    <citation type="submission" date="2017-10" db="EMBL/GenBank/DDBJ databases">
        <title>Comparative genomics in systemic dimorphic fungi from Ajellomycetaceae.</title>
        <authorList>
            <person name="Munoz J.F."/>
            <person name="Mcewen J.G."/>
            <person name="Clay O.K."/>
            <person name="Cuomo C.A."/>
        </authorList>
    </citation>
    <scope>NUCLEOTIDE SEQUENCE [LARGE SCALE GENOMIC DNA]</scope>
    <source>
        <strain evidence="7 8">UAMH5409</strain>
    </source>
</reference>
<comment type="similarity">
    <text evidence="1 6">Belongs to the universal ribosomal protein uS9 family.</text>
</comment>
<dbReference type="PROSITE" id="PS00360">
    <property type="entry name" value="RIBOSOMAL_S9"/>
    <property type="match status" value="1"/>
</dbReference>
<keyword evidence="3 6" id="KW-0687">Ribonucleoprotein</keyword>
<dbReference type="GO" id="GO:0003723">
    <property type="term" value="F:RNA binding"/>
    <property type="evidence" value="ECO:0007669"/>
    <property type="project" value="TreeGrafter"/>
</dbReference>
<dbReference type="InterPro" id="IPR014721">
    <property type="entry name" value="Ribsml_uS5_D2-typ_fold_subgr"/>
</dbReference>
<dbReference type="GO" id="GO:0005763">
    <property type="term" value="C:mitochondrial small ribosomal subunit"/>
    <property type="evidence" value="ECO:0007669"/>
    <property type="project" value="TreeGrafter"/>
</dbReference>